<dbReference type="PANTHER" id="PTHR24096:SF422">
    <property type="entry name" value="BCDNA.GH02901"/>
    <property type="match status" value="1"/>
</dbReference>
<accession>A0A336K4B4</accession>
<dbReference type="EMBL" id="UFQS01000095">
    <property type="protein sequence ID" value="SSW99347.1"/>
    <property type="molecule type" value="Genomic_DNA"/>
</dbReference>
<dbReference type="EMBL" id="UFQT01000095">
    <property type="protein sequence ID" value="SSX19727.1"/>
    <property type="molecule type" value="Genomic_DNA"/>
</dbReference>
<keyword evidence="3" id="KW-0576">Peroxisome</keyword>
<dbReference type="Pfam" id="PF13193">
    <property type="entry name" value="AMP-binding_C"/>
    <property type="match status" value="1"/>
</dbReference>
<dbReference type="InterPro" id="IPR025110">
    <property type="entry name" value="AMP-bd_C"/>
</dbReference>
<feature type="domain" description="AMP-binding enzyme C-terminal" evidence="4">
    <location>
        <begin position="74"/>
        <end position="149"/>
    </location>
</feature>
<dbReference type="VEuPathDB" id="VectorBase:CSON015311"/>
<dbReference type="Gene3D" id="3.40.50.12780">
    <property type="entry name" value="N-terminal domain of ligase-like"/>
    <property type="match status" value="1"/>
</dbReference>
<comment type="similarity">
    <text evidence="2">Belongs to the ATP-dependent AMP-binding enzyme family.</text>
</comment>
<reference evidence="5" key="1">
    <citation type="submission" date="2018-04" db="EMBL/GenBank/DDBJ databases">
        <authorList>
            <person name="Go L.Y."/>
            <person name="Mitchell J.A."/>
        </authorList>
    </citation>
    <scope>NUCLEOTIDE SEQUENCE</scope>
    <source>
        <tissue evidence="5">Whole organism</tissue>
    </source>
</reference>
<evidence type="ECO:0000256" key="3">
    <source>
        <dbReference type="ARBA" id="ARBA00023140"/>
    </source>
</evidence>
<dbReference type="GO" id="GO:0046949">
    <property type="term" value="P:fatty-acyl-CoA biosynthetic process"/>
    <property type="evidence" value="ECO:0007669"/>
    <property type="project" value="TreeGrafter"/>
</dbReference>
<dbReference type="FunFam" id="3.30.300.30:FF:000007">
    <property type="entry name" value="4-coumarate--CoA ligase 2"/>
    <property type="match status" value="1"/>
</dbReference>
<dbReference type="OMA" id="MYFRIAS"/>
<comment type="subcellular location">
    <subcellularLocation>
        <location evidence="1">Peroxisome</location>
    </subcellularLocation>
</comment>
<dbReference type="Gene3D" id="3.30.300.30">
    <property type="match status" value="1"/>
</dbReference>
<sequence length="160" mass="17822">MVGLGPGETGEILVRGSHIMKGYYKNETATNETIAKNGWLKTGDIGYYKDSQFYITDRLKELIKVKGFQVAPAELEEVLRSHPHVADAAVIGVPNPVSGELPRGYVVAKPNVKINEEDVLNYVQTKVAVYKRLESVVVINEIPKNATGKILRRELKLQFK</sequence>
<evidence type="ECO:0000259" key="4">
    <source>
        <dbReference type="Pfam" id="PF13193"/>
    </source>
</evidence>
<evidence type="ECO:0000256" key="1">
    <source>
        <dbReference type="ARBA" id="ARBA00004275"/>
    </source>
</evidence>
<dbReference type="GO" id="GO:0004467">
    <property type="term" value="F:long-chain fatty acid-CoA ligase activity"/>
    <property type="evidence" value="ECO:0007669"/>
    <property type="project" value="TreeGrafter"/>
</dbReference>
<evidence type="ECO:0000313" key="5">
    <source>
        <dbReference type="EMBL" id="SSW99347.1"/>
    </source>
</evidence>
<dbReference type="InterPro" id="IPR045851">
    <property type="entry name" value="AMP-bd_C_sf"/>
</dbReference>
<reference evidence="6" key="2">
    <citation type="submission" date="2018-07" db="EMBL/GenBank/DDBJ databases">
        <authorList>
            <person name="Quirk P.G."/>
            <person name="Krulwich T.A."/>
        </authorList>
    </citation>
    <scope>NUCLEOTIDE SEQUENCE</scope>
</reference>
<gene>
    <name evidence="5" type="primary">CSON015311</name>
</gene>
<organism evidence="5">
    <name type="scientific">Culicoides sonorensis</name>
    <name type="common">Biting midge</name>
    <dbReference type="NCBI Taxonomy" id="179676"/>
    <lineage>
        <taxon>Eukaryota</taxon>
        <taxon>Metazoa</taxon>
        <taxon>Ecdysozoa</taxon>
        <taxon>Arthropoda</taxon>
        <taxon>Hexapoda</taxon>
        <taxon>Insecta</taxon>
        <taxon>Pterygota</taxon>
        <taxon>Neoptera</taxon>
        <taxon>Endopterygota</taxon>
        <taxon>Diptera</taxon>
        <taxon>Nematocera</taxon>
        <taxon>Chironomoidea</taxon>
        <taxon>Ceratopogonidae</taxon>
        <taxon>Ceratopogoninae</taxon>
        <taxon>Culicoides</taxon>
        <taxon>Monoculicoides</taxon>
    </lineage>
</organism>
<protein>
    <submittedName>
        <fullName evidence="5">CSON015311 protein</fullName>
    </submittedName>
</protein>
<dbReference type="GO" id="GO:0005777">
    <property type="term" value="C:peroxisome"/>
    <property type="evidence" value="ECO:0007669"/>
    <property type="project" value="UniProtKB-SubCell"/>
</dbReference>
<name>A0A336K4B4_CULSO</name>
<dbReference type="InterPro" id="IPR042099">
    <property type="entry name" value="ANL_N_sf"/>
</dbReference>
<dbReference type="PANTHER" id="PTHR24096">
    <property type="entry name" value="LONG-CHAIN-FATTY-ACID--COA LIGASE"/>
    <property type="match status" value="1"/>
</dbReference>
<evidence type="ECO:0000313" key="6">
    <source>
        <dbReference type="EMBL" id="SSX19727.1"/>
    </source>
</evidence>
<dbReference type="AlphaFoldDB" id="A0A336K4B4"/>
<dbReference type="SUPFAM" id="SSF56801">
    <property type="entry name" value="Acetyl-CoA synthetase-like"/>
    <property type="match status" value="1"/>
</dbReference>
<evidence type="ECO:0000256" key="2">
    <source>
        <dbReference type="ARBA" id="ARBA00006432"/>
    </source>
</evidence>
<proteinExistence type="inferred from homology"/>